<feature type="domain" description="C3H1-type" evidence="8">
    <location>
        <begin position="266"/>
        <end position="294"/>
    </location>
</feature>
<dbReference type="Ensembl" id="ENSENLT00000020301.1">
    <property type="protein sequence ID" value="ENSENLP00000019583.1"/>
    <property type="gene ID" value="ENSENLG00000008971.1"/>
</dbReference>
<evidence type="ECO:0000256" key="6">
    <source>
        <dbReference type="RuleBase" id="RU369014"/>
    </source>
</evidence>
<reference evidence="9" key="1">
    <citation type="submission" date="2021-04" db="EMBL/GenBank/DDBJ databases">
        <authorList>
            <consortium name="Wellcome Sanger Institute Data Sharing"/>
        </authorList>
    </citation>
    <scope>NUCLEOTIDE SEQUENCE [LARGE SCALE GENOMIC DNA]</scope>
</reference>
<feature type="compositionally biased region" description="Low complexity" evidence="7">
    <location>
        <begin position="352"/>
        <end position="369"/>
    </location>
</feature>
<dbReference type="OMA" id="LEEMMCK"/>
<proteinExistence type="predicted"/>
<dbReference type="SMART" id="SM00356">
    <property type="entry name" value="ZnF_C3H1"/>
    <property type="match status" value="2"/>
</dbReference>
<feature type="compositionally biased region" description="Low complexity" evidence="7">
    <location>
        <begin position="211"/>
        <end position="226"/>
    </location>
</feature>
<dbReference type="AlphaFoldDB" id="A0A665UIS6"/>
<evidence type="ECO:0000256" key="5">
    <source>
        <dbReference type="PROSITE-ProRule" id="PRU00723"/>
    </source>
</evidence>
<evidence type="ECO:0000256" key="7">
    <source>
        <dbReference type="SAM" id="MobiDB-lite"/>
    </source>
</evidence>
<dbReference type="PANTHER" id="PTHR12547:SF177">
    <property type="entry name" value="MRNA DECAY ACTIVATOR PROTEIN ZFP36"/>
    <property type="match status" value="1"/>
</dbReference>
<keyword evidence="6" id="KW-0539">Nucleus</keyword>
<feature type="zinc finger region" description="C3H1-type" evidence="5">
    <location>
        <begin position="228"/>
        <end position="256"/>
    </location>
</feature>
<comment type="function">
    <text evidence="6">Zinc-finger RNA-binding protein that destabilizes several cytoplasmic AU-rich element (ARE)-containing mRNA transcripts by promoting their poly(A) tail removal or deadenylation, and hence provide a mechanism for attenuating protein synthesis. Acts as a 3'-untranslated region (UTR) ARE mRNA-binding adapter protein to communicate signaling events to the mRNA decay machinery. Functions by recruiting the CCR4-NOT deadenylase complex and probably other components of the cytoplasmic RNA decay machinery to the bound ARE-containing mRNAs, and hence promotes ARE-mediated mRNA deadenylation and decay processes. Binds to 3'-UTR ARE of numerous mRNAs.</text>
</comment>
<dbReference type="FunFam" id="4.10.1000.10:FF:000002">
    <property type="entry name" value="Zinc finger protein 36, C3H1 type-like 1"/>
    <property type="match status" value="1"/>
</dbReference>
<comment type="subunit">
    <text evidence="6">Associates with the cytoplasmic CCR4-NOT deadenylase complex to trigger ARE-containing mRNA deadenylation and decay processes.</text>
</comment>
<dbReference type="GO" id="GO:0035925">
    <property type="term" value="F:mRNA 3'-UTR AU-rich region binding"/>
    <property type="evidence" value="ECO:0007669"/>
    <property type="project" value="UniProtKB-UniRule"/>
</dbReference>
<dbReference type="InterPro" id="IPR045877">
    <property type="entry name" value="ZFP36-like"/>
</dbReference>
<feature type="region of interest" description="Disordered" evidence="7">
    <location>
        <begin position="346"/>
        <end position="369"/>
    </location>
</feature>
<dbReference type="SUPFAM" id="SSF90229">
    <property type="entry name" value="CCCH zinc finger"/>
    <property type="match status" value="2"/>
</dbReference>
<dbReference type="InParanoid" id="A0A665UIS6"/>
<feature type="domain" description="C3H1-type" evidence="8">
    <location>
        <begin position="228"/>
        <end position="256"/>
    </location>
</feature>
<evidence type="ECO:0000313" key="10">
    <source>
        <dbReference type="Proteomes" id="UP000472264"/>
    </source>
</evidence>
<evidence type="ECO:0000256" key="2">
    <source>
        <dbReference type="ARBA" id="ARBA00022737"/>
    </source>
</evidence>
<dbReference type="FunFam" id="4.10.1000.10:FF:000001">
    <property type="entry name" value="zinc finger CCCH domain-containing protein 15-like"/>
    <property type="match status" value="1"/>
</dbReference>
<dbReference type="InterPro" id="IPR036855">
    <property type="entry name" value="Znf_CCCH_sf"/>
</dbReference>
<keyword evidence="1 5" id="KW-0479">Metal-binding</keyword>
<evidence type="ECO:0000256" key="1">
    <source>
        <dbReference type="ARBA" id="ARBA00022723"/>
    </source>
</evidence>
<keyword evidence="6" id="KW-0687">Ribonucleoprotein</keyword>
<evidence type="ECO:0000256" key="3">
    <source>
        <dbReference type="ARBA" id="ARBA00022771"/>
    </source>
</evidence>
<dbReference type="GO" id="GO:0005634">
    <property type="term" value="C:nucleus"/>
    <property type="evidence" value="ECO:0007669"/>
    <property type="project" value="UniProtKB-SubCell"/>
</dbReference>
<dbReference type="GO" id="GO:0008270">
    <property type="term" value="F:zinc ion binding"/>
    <property type="evidence" value="ECO:0007669"/>
    <property type="project" value="UniProtKB-KW"/>
</dbReference>
<keyword evidence="10" id="KW-1185">Reference proteome</keyword>
<dbReference type="GO" id="GO:1900153">
    <property type="term" value="P:positive regulation of nuclear-transcribed mRNA catabolic process, deadenylation-dependent decay"/>
    <property type="evidence" value="ECO:0007669"/>
    <property type="project" value="UniProtKB-UniRule"/>
</dbReference>
<feature type="region of interest" description="Disordered" evidence="7">
    <location>
        <begin position="415"/>
        <end position="439"/>
    </location>
</feature>
<keyword evidence="3 5" id="KW-0863">Zinc-finger</keyword>
<comment type="subcellular location">
    <subcellularLocation>
        <location evidence="6">Nucleus</location>
    </subcellularLocation>
    <subcellularLocation>
        <location evidence="6">Cytoplasm</location>
    </subcellularLocation>
</comment>
<reference evidence="9" key="3">
    <citation type="submission" date="2025-09" db="UniProtKB">
        <authorList>
            <consortium name="Ensembl"/>
        </authorList>
    </citation>
    <scope>IDENTIFICATION</scope>
</reference>
<dbReference type="GO" id="GO:0005737">
    <property type="term" value="C:cytoplasm"/>
    <property type="evidence" value="ECO:0007669"/>
    <property type="project" value="UniProtKB-SubCell"/>
</dbReference>
<dbReference type="PROSITE" id="PS50103">
    <property type="entry name" value="ZF_C3H1"/>
    <property type="match status" value="2"/>
</dbReference>
<dbReference type="PANTHER" id="PTHR12547">
    <property type="entry name" value="CCCH ZINC FINGER/TIS11-RELATED"/>
    <property type="match status" value="1"/>
</dbReference>
<feature type="compositionally biased region" description="Polar residues" evidence="7">
    <location>
        <begin position="455"/>
        <end position="478"/>
    </location>
</feature>
<dbReference type="FunCoup" id="A0A665UIS6">
    <property type="interactions" value="22"/>
</dbReference>
<dbReference type="Proteomes" id="UP000472264">
    <property type="component" value="Chromosome 13"/>
</dbReference>
<organism evidence="9 10">
    <name type="scientific">Echeneis naucrates</name>
    <name type="common">Live sharksucker</name>
    <dbReference type="NCBI Taxonomy" id="173247"/>
    <lineage>
        <taxon>Eukaryota</taxon>
        <taxon>Metazoa</taxon>
        <taxon>Chordata</taxon>
        <taxon>Craniata</taxon>
        <taxon>Vertebrata</taxon>
        <taxon>Euteleostomi</taxon>
        <taxon>Actinopterygii</taxon>
        <taxon>Neopterygii</taxon>
        <taxon>Teleostei</taxon>
        <taxon>Neoteleostei</taxon>
        <taxon>Acanthomorphata</taxon>
        <taxon>Carangaria</taxon>
        <taxon>Carangiformes</taxon>
        <taxon>Echeneidae</taxon>
        <taxon>Echeneis</taxon>
    </lineage>
</organism>
<name>A0A665UIS6_ECHNA</name>
<feature type="compositionally biased region" description="Polar residues" evidence="7">
    <location>
        <begin position="430"/>
        <end position="439"/>
    </location>
</feature>
<feature type="compositionally biased region" description="Low complexity" evidence="7">
    <location>
        <begin position="301"/>
        <end position="322"/>
    </location>
</feature>
<reference evidence="9" key="2">
    <citation type="submission" date="2025-08" db="UniProtKB">
        <authorList>
            <consortium name="Ensembl"/>
        </authorList>
    </citation>
    <scope>IDENTIFICATION</scope>
</reference>
<accession>A0A665UIS6</accession>
<evidence type="ECO:0000259" key="8">
    <source>
        <dbReference type="PROSITE" id="PS50103"/>
    </source>
</evidence>
<protein>
    <recommendedName>
        <fullName evidence="6">mRNA decay activator protein ZFP36</fullName>
    </recommendedName>
    <alternativeName>
        <fullName evidence="6">Zinc finger protein 36</fullName>
    </alternativeName>
</protein>
<dbReference type="Gene3D" id="4.10.1000.10">
    <property type="entry name" value="Zinc finger, CCCH-type"/>
    <property type="match status" value="2"/>
</dbReference>
<gene>
    <name evidence="9" type="primary">zgc:114130</name>
</gene>
<dbReference type="InterPro" id="IPR000571">
    <property type="entry name" value="Znf_CCCH"/>
</dbReference>
<sequence>MEADGGWWRLVGEGLTAGLGFKSTRGPALWLVWHRGRCWKLRTDSCQRFAHVCHCGGSRGSDRDFSYTTMPSYPKLNQFADLEEMMCKQLLNLDLRESNRPLPSLSMAMKTPGYIGQPRSNASSFSLSSLACLPTEPSVNVFLTSSQRGQQSESWLPSQLSNSSQWGKSAFLAQRSVSMVETSSTTAASLGWLGTDIKPSQSDISPAALNSSSSSSNPSVSTSSSSSRYKTELCRSFTENGLCKYGGKCQFAHGPEELRDLNRHPKYKTEPCRTFHTIGFCPYGIRCHFVHNNEEEKKQSYSRSSSSSSSSSSISQQPSCSSHPHRPPLVRQSFSFAGFPSAPQQAFQHALTAHPSPASTSFSPAPSASTPSCADITDLLSHALLEMDSPFEASTVHQYRPSMCLATAADPQSQFLPSPDSGCSPCGLSPTDSPSLRQSPSAAAIFPGPLGARSLSYTSLSDQDQDGNSSAGSLSGSEPCSGINEVNSRRLAVFSQLSVP</sequence>
<feature type="region of interest" description="Disordered" evidence="7">
    <location>
        <begin position="298"/>
        <end position="325"/>
    </location>
</feature>
<dbReference type="GO" id="GO:1990904">
    <property type="term" value="C:ribonucleoprotein complex"/>
    <property type="evidence" value="ECO:0007669"/>
    <property type="project" value="UniProtKB-KW"/>
</dbReference>
<feature type="region of interest" description="Disordered" evidence="7">
    <location>
        <begin position="455"/>
        <end position="483"/>
    </location>
</feature>
<evidence type="ECO:0000256" key="4">
    <source>
        <dbReference type="ARBA" id="ARBA00022833"/>
    </source>
</evidence>
<dbReference type="GO" id="GO:0061158">
    <property type="term" value="P:3'-UTR-mediated mRNA destabilization"/>
    <property type="evidence" value="ECO:0007669"/>
    <property type="project" value="UniProtKB-UniRule"/>
</dbReference>
<feature type="zinc finger region" description="C3H1-type" evidence="5">
    <location>
        <begin position="266"/>
        <end position="294"/>
    </location>
</feature>
<keyword evidence="6" id="KW-0963">Cytoplasm</keyword>
<evidence type="ECO:0000313" key="9">
    <source>
        <dbReference type="Ensembl" id="ENSENLP00000019583.1"/>
    </source>
</evidence>
<keyword evidence="2 6" id="KW-0677">Repeat</keyword>
<keyword evidence="4 5" id="KW-0862">Zinc</keyword>
<feature type="region of interest" description="Disordered" evidence="7">
    <location>
        <begin position="203"/>
        <end position="226"/>
    </location>
</feature>
<dbReference type="Pfam" id="PF00642">
    <property type="entry name" value="zf-CCCH"/>
    <property type="match status" value="2"/>
</dbReference>